<proteinExistence type="predicted"/>
<evidence type="ECO:0000313" key="4">
    <source>
        <dbReference type="Proteomes" id="UP000838756"/>
    </source>
</evidence>
<comment type="caution">
    <text evidence="3">The sequence shown here is derived from an EMBL/GenBank/DDBJ whole genome shotgun (WGS) entry which is preliminary data.</text>
</comment>
<feature type="chain" id="PRO_5035931355" evidence="2">
    <location>
        <begin position="19"/>
        <end position="124"/>
    </location>
</feature>
<dbReference type="Proteomes" id="UP000838756">
    <property type="component" value="Unassembled WGS sequence"/>
</dbReference>
<feature type="region of interest" description="Disordered" evidence="1">
    <location>
        <begin position="58"/>
        <end position="83"/>
    </location>
</feature>
<organism evidence="3 4">
    <name type="scientific">Pararge aegeria aegeria</name>
    <dbReference type="NCBI Taxonomy" id="348720"/>
    <lineage>
        <taxon>Eukaryota</taxon>
        <taxon>Metazoa</taxon>
        <taxon>Ecdysozoa</taxon>
        <taxon>Arthropoda</taxon>
        <taxon>Hexapoda</taxon>
        <taxon>Insecta</taxon>
        <taxon>Pterygota</taxon>
        <taxon>Neoptera</taxon>
        <taxon>Endopterygota</taxon>
        <taxon>Lepidoptera</taxon>
        <taxon>Glossata</taxon>
        <taxon>Ditrysia</taxon>
        <taxon>Papilionoidea</taxon>
        <taxon>Nymphalidae</taxon>
        <taxon>Satyrinae</taxon>
        <taxon>Satyrini</taxon>
        <taxon>Parargina</taxon>
        <taxon>Pararge</taxon>
    </lineage>
</organism>
<gene>
    <name evidence="3" type="primary">jg26702</name>
    <name evidence="3" type="ORF">PAEG_LOCUS1381</name>
</gene>
<evidence type="ECO:0000313" key="3">
    <source>
        <dbReference type="EMBL" id="CAH2208921.1"/>
    </source>
</evidence>
<protein>
    <submittedName>
        <fullName evidence="3">Jg26702 protein</fullName>
    </submittedName>
</protein>
<evidence type="ECO:0000256" key="1">
    <source>
        <dbReference type="SAM" id="MobiDB-lite"/>
    </source>
</evidence>
<name>A0A8S4QE31_9NEOP</name>
<sequence length="124" mass="13462">MFSVILLLCLLPSNVIMGLPSHWESPVTGSCISCGRTDAGELLVDAGRLDRVGLAQAQHARPSLARHDSRSGRLPRVAPPRPAHTDECNICRDIVFFVGLEKQRGGLRVYGHTSPTQPLPAQKD</sequence>
<keyword evidence="4" id="KW-1185">Reference proteome</keyword>
<dbReference type="EMBL" id="CAKXAJ010004822">
    <property type="protein sequence ID" value="CAH2208921.1"/>
    <property type="molecule type" value="Genomic_DNA"/>
</dbReference>
<keyword evidence="2" id="KW-0732">Signal</keyword>
<evidence type="ECO:0000256" key="2">
    <source>
        <dbReference type="SAM" id="SignalP"/>
    </source>
</evidence>
<dbReference type="AlphaFoldDB" id="A0A8S4QE31"/>
<reference evidence="3" key="1">
    <citation type="submission" date="2022-03" db="EMBL/GenBank/DDBJ databases">
        <authorList>
            <person name="Lindestad O."/>
        </authorList>
    </citation>
    <scope>NUCLEOTIDE SEQUENCE</scope>
</reference>
<feature type="signal peptide" evidence="2">
    <location>
        <begin position="1"/>
        <end position="18"/>
    </location>
</feature>
<accession>A0A8S4QE31</accession>